<feature type="binding site" evidence="7">
    <location>
        <position position="159"/>
    </location>
    <ligand>
        <name>FMN</name>
        <dbReference type="ChEBI" id="CHEBI:58210"/>
    </ligand>
</feature>
<feature type="binding site" evidence="7">
    <location>
        <position position="110"/>
    </location>
    <ligand>
        <name>FMN</name>
        <dbReference type="ChEBI" id="CHEBI:58210"/>
    </ligand>
</feature>
<dbReference type="EMBL" id="FNOM01000009">
    <property type="protein sequence ID" value="SDX50797.1"/>
    <property type="molecule type" value="Genomic_DNA"/>
</dbReference>
<feature type="binding site" evidence="7">
    <location>
        <position position="168"/>
    </location>
    <ligand>
        <name>glyoxylate</name>
        <dbReference type="ChEBI" id="CHEBI:36655"/>
    </ligand>
</feature>
<dbReference type="InterPro" id="IPR012133">
    <property type="entry name" value="Alpha-hydoxy_acid_DH_FMN"/>
</dbReference>
<keyword evidence="4" id="KW-0560">Oxidoreductase</keyword>
<proteinExistence type="inferred from homology"/>
<feature type="binding site" evidence="7">
    <location>
        <position position="281"/>
    </location>
    <ligand>
        <name>glyoxylate</name>
        <dbReference type="ChEBI" id="CHEBI:36655"/>
    </ligand>
</feature>
<feature type="binding site" evidence="7">
    <location>
        <position position="131"/>
    </location>
    <ligand>
        <name>FMN</name>
        <dbReference type="ChEBI" id="CHEBI:58210"/>
    </ligand>
</feature>
<dbReference type="AlphaFoldDB" id="A0A1H3C9F7"/>
<evidence type="ECO:0000259" key="8">
    <source>
        <dbReference type="PROSITE" id="PS51349"/>
    </source>
</evidence>
<dbReference type="Proteomes" id="UP000198539">
    <property type="component" value="Unassembled WGS sequence"/>
</dbReference>
<dbReference type="PIRSF" id="PIRSF000138">
    <property type="entry name" value="Al-hdrx_acd_dh"/>
    <property type="match status" value="1"/>
</dbReference>
<reference evidence="9 10" key="1">
    <citation type="submission" date="2016-10" db="EMBL/GenBank/DDBJ databases">
        <authorList>
            <person name="de Groot N.N."/>
        </authorList>
    </citation>
    <scope>NUCLEOTIDE SEQUENCE [LARGE SCALE GENOMIC DNA]</scope>
    <source>
        <strain evidence="9 10">CGMCC 1.8894</strain>
    </source>
</reference>
<feature type="binding site" evidence="7">
    <location>
        <position position="254"/>
    </location>
    <ligand>
        <name>FMN</name>
        <dbReference type="ChEBI" id="CHEBI:58210"/>
    </ligand>
</feature>
<feature type="domain" description="FMN hydroxy acid dehydrogenase" evidence="8">
    <location>
        <begin position="2"/>
        <end position="383"/>
    </location>
</feature>
<dbReference type="PROSITE" id="PS51349">
    <property type="entry name" value="FMN_HYDROXY_ACID_DH_2"/>
    <property type="match status" value="1"/>
</dbReference>
<feature type="binding site" evidence="7">
    <location>
        <position position="28"/>
    </location>
    <ligand>
        <name>glyoxylate</name>
        <dbReference type="ChEBI" id="CHEBI:36655"/>
    </ligand>
</feature>
<feature type="active site" description="Proton acceptor" evidence="6">
    <location>
        <position position="278"/>
    </location>
</feature>
<evidence type="ECO:0000256" key="6">
    <source>
        <dbReference type="PIRSR" id="PIRSR000138-1"/>
    </source>
</evidence>
<keyword evidence="10" id="KW-1185">Reference proteome</keyword>
<keyword evidence="2 7" id="KW-0285">Flavoprotein</keyword>
<sequence>MDMDLIYPALTDLRHRCRTRVPHFVWEYVDSATGTEAVKTHNRAALDAVLFRPAVLRGKIVPDLSTTFMGVDYTVPFGIAPLGMSGLIWPGAEQALAALAARERLPYGLSTVATRLPEEIGPIAGAMGWFQLYPPTDPEIRRDLLARAKNSGFQALVLTVDVPGTSRRERQRRAELAIPPKLTPRMLWQMARRPAWSLGTLRNGTPRLQLMEGYLKTDKNASSTAHAGYLLRAAPDWDYLRAVRDEWDGPLIVKGVMEGADAARLKEAGVDAVWVSNHTGRQFDAAPPSITTLPAVRAAVGPDYPLIFDSGVESGLDILRGFAMGANFVMLGRAWHYALGAFGPQGAAHLLHILREDMAANMMQMGITRPDQAADCLFVRQPELP</sequence>
<dbReference type="InterPro" id="IPR000262">
    <property type="entry name" value="FMN-dep_DH"/>
</dbReference>
<dbReference type="GO" id="GO:0016491">
    <property type="term" value="F:oxidoreductase activity"/>
    <property type="evidence" value="ECO:0007669"/>
    <property type="project" value="UniProtKB-KW"/>
</dbReference>
<dbReference type="Gene3D" id="3.20.20.70">
    <property type="entry name" value="Aldolase class I"/>
    <property type="match status" value="1"/>
</dbReference>
<protein>
    <submittedName>
        <fullName evidence="9">L-lactate dehydrogenase (Cytochrome)</fullName>
    </submittedName>
</protein>
<feature type="binding site" evidence="7">
    <location>
        <begin position="81"/>
        <end position="83"/>
    </location>
    <ligand>
        <name>FMN</name>
        <dbReference type="ChEBI" id="CHEBI:58210"/>
    </ligand>
</feature>
<name>A0A1H3C9F7_9RHOB</name>
<evidence type="ECO:0000256" key="1">
    <source>
        <dbReference type="ARBA" id="ARBA00001917"/>
    </source>
</evidence>
<accession>A0A1H3C9F7</accession>
<evidence type="ECO:0000256" key="2">
    <source>
        <dbReference type="ARBA" id="ARBA00022630"/>
    </source>
</evidence>
<keyword evidence="3 7" id="KW-0288">FMN</keyword>
<evidence type="ECO:0000256" key="4">
    <source>
        <dbReference type="ARBA" id="ARBA00023002"/>
    </source>
</evidence>
<dbReference type="OrthoDB" id="9770452at2"/>
<dbReference type="PANTHER" id="PTHR10578">
    <property type="entry name" value="S -2-HYDROXY-ACID OXIDASE-RELATED"/>
    <property type="match status" value="1"/>
</dbReference>
<evidence type="ECO:0000256" key="5">
    <source>
        <dbReference type="ARBA" id="ARBA00024042"/>
    </source>
</evidence>
<dbReference type="RefSeq" id="WP_092891232.1">
    <property type="nucleotide sequence ID" value="NZ_CP061498.1"/>
</dbReference>
<comment type="cofactor">
    <cofactor evidence="1">
        <name>FMN</name>
        <dbReference type="ChEBI" id="CHEBI:58210"/>
    </cofactor>
</comment>
<organism evidence="9 10">
    <name type="scientific">Roseicitreum antarcticum</name>
    <dbReference type="NCBI Taxonomy" id="564137"/>
    <lineage>
        <taxon>Bacteria</taxon>
        <taxon>Pseudomonadati</taxon>
        <taxon>Pseudomonadota</taxon>
        <taxon>Alphaproteobacteria</taxon>
        <taxon>Rhodobacterales</taxon>
        <taxon>Paracoccaceae</taxon>
        <taxon>Roseicitreum</taxon>
    </lineage>
</organism>
<dbReference type="STRING" id="564137.SAMN04488238_10978"/>
<dbReference type="PANTHER" id="PTHR10578:SF107">
    <property type="entry name" value="2-HYDROXYACID OXIDASE 1"/>
    <property type="match status" value="1"/>
</dbReference>
<evidence type="ECO:0000256" key="3">
    <source>
        <dbReference type="ARBA" id="ARBA00022643"/>
    </source>
</evidence>
<dbReference type="Pfam" id="PF01070">
    <property type="entry name" value="FMN_dh"/>
    <property type="match status" value="1"/>
</dbReference>
<feature type="binding site" evidence="7">
    <location>
        <position position="133"/>
    </location>
    <ligand>
        <name>glyoxylate</name>
        <dbReference type="ChEBI" id="CHEBI:36655"/>
    </ligand>
</feature>
<feature type="binding site" evidence="7">
    <location>
        <begin position="332"/>
        <end position="333"/>
    </location>
    <ligand>
        <name>FMN</name>
        <dbReference type="ChEBI" id="CHEBI:58210"/>
    </ligand>
</feature>
<dbReference type="InterPro" id="IPR037396">
    <property type="entry name" value="FMN_HAD"/>
</dbReference>
<dbReference type="CDD" id="cd02809">
    <property type="entry name" value="alpha_hydroxyacid_oxid_FMN"/>
    <property type="match status" value="1"/>
</dbReference>
<feature type="binding site" evidence="7">
    <location>
        <position position="276"/>
    </location>
    <ligand>
        <name>FMN</name>
        <dbReference type="ChEBI" id="CHEBI:58210"/>
    </ligand>
</feature>
<comment type="similarity">
    <text evidence="5">Belongs to the FMN-dependent alpha-hydroxy acid dehydrogenase family.</text>
</comment>
<dbReference type="SUPFAM" id="SSF51395">
    <property type="entry name" value="FMN-linked oxidoreductases"/>
    <property type="match status" value="1"/>
</dbReference>
<evidence type="ECO:0000313" key="10">
    <source>
        <dbReference type="Proteomes" id="UP000198539"/>
    </source>
</evidence>
<evidence type="ECO:0000256" key="7">
    <source>
        <dbReference type="PIRSR" id="PIRSR000138-2"/>
    </source>
</evidence>
<dbReference type="InterPro" id="IPR013785">
    <property type="entry name" value="Aldolase_TIM"/>
</dbReference>
<feature type="binding site" evidence="7">
    <location>
        <position position="278"/>
    </location>
    <ligand>
        <name>glyoxylate</name>
        <dbReference type="ChEBI" id="CHEBI:36655"/>
    </ligand>
</feature>
<gene>
    <name evidence="9" type="ORF">SAMN04488238_10978</name>
</gene>
<evidence type="ECO:0000313" key="9">
    <source>
        <dbReference type="EMBL" id="SDX50797.1"/>
    </source>
</evidence>
<dbReference type="GO" id="GO:0010181">
    <property type="term" value="F:FMN binding"/>
    <property type="evidence" value="ECO:0007669"/>
    <property type="project" value="InterPro"/>
</dbReference>